<feature type="transmembrane region" description="Helical" evidence="2">
    <location>
        <begin position="52"/>
        <end position="75"/>
    </location>
</feature>
<dbReference type="EMBL" id="UYJE01003890">
    <property type="protein sequence ID" value="VDI23208.1"/>
    <property type="molecule type" value="Genomic_DNA"/>
</dbReference>
<keyword evidence="2" id="KW-0812">Transmembrane</keyword>
<keyword evidence="2" id="KW-0472">Membrane</keyword>
<dbReference type="Gene3D" id="3.40.50.1820">
    <property type="entry name" value="alpha/beta hydrolase"/>
    <property type="match status" value="1"/>
</dbReference>
<comment type="similarity">
    <text evidence="1">Belongs to the AB hydrolase superfamily. AB hydrolase 4 family.</text>
</comment>
<dbReference type="AlphaFoldDB" id="A0A8B6DRW7"/>
<accession>A0A8B6DRW7</accession>
<evidence type="ECO:0000256" key="1">
    <source>
        <dbReference type="ARBA" id="ARBA00010884"/>
    </source>
</evidence>
<dbReference type="Pfam" id="PF12146">
    <property type="entry name" value="Hydrolase_4"/>
    <property type="match status" value="1"/>
</dbReference>
<protein>
    <submittedName>
        <fullName evidence="4">Abhydrolase domain-containing protein 15</fullName>
    </submittedName>
</protein>
<dbReference type="SUPFAM" id="SSF53474">
    <property type="entry name" value="alpha/beta-Hydrolases"/>
    <property type="match status" value="1"/>
</dbReference>
<dbReference type="PANTHER" id="PTHR10794:SF93">
    <property type="entry name" value="SERINE AMINOPEPTIDASE S33 DOMAIN-CONTAINING PROTEIN"/>
    <property type="match status" value="1"/>
</dbReference>
<dbReference type="Proteomes" id="UP000596742">
    <property type="component" value="Unassembled WGS sequence"/>
</dbReference>
<sequence length="443" mass="50716">MISEQCFLPVRRCFPKLDITLSNIYNLSFGLSIPEREKGEEVKEKSESPNMLAFYTIIYLPFYVAIIGTILWSALCYIKSLLQTTEVYPRLYFKESTLASHLIKKCRLATRQFSPPFWIRNKHIQTFLPFFIPQCSVQFKREYLQLKDRGVVALDWVVNLHLHRKKRRTVLIVIPGLCGTAGGLSKICQYAAKRGFQPVVFNRRGLGNSFLTTPKLQSYGDPSDFRQVIKYINGKYPKALVTCVSYGTGSECLLSYLGEFGSSAQISAGVSVSASFEVAHRTSTKLHGIYDLLFLTLLKRVVWKHAKALTKIIDVPKALKAWTYKQFDEAVFCKMYGYSDLEEFWDRNNPLRDVDDISVPLLFISSEDDPLHSNKNIPLDLFKYYPNFFMLMPKYGGHGGFLDDIAALSWADRVVIDYLEAILEFTMKGYTINYNKSPARSTI</sequence>
<dbReference type="OrthoDB" id="247542at2759"/>
<dbReference type="InterPro" id="IPR022742">
    <property type="entry name" value="Hydrolase_4"/>
</dbReference>
<keyword evidence="4" id="KW-0378">Hydrolase</keyword>
<dbReference type="InterPro" id="IPR050960">
    <property type="entry name" value="AB_hydrolase_4_sf"/>
</dbReference>
<gene>
    <name evidence="4" type="ORF">MGAL_10B089061</name>
</gene>
<evidence type="ECO:0000256" key="2">
    <source>
        <dbReference type="SAM" id="Phobius"/>
    </source>
</evidence>
<proteinExistence type="inferred from homology"/>
<organism evidence="4 5">
    <name type="scientific">Mytilus galloprovincialis</name>
    <name type="common">Mediterranean mussel</name>
    <dbReference type="NCBI Taxonomy" id="29158"/>
    <lineage>
        <taxon>Eukaryota</taxon>
        <taxon>Metazoa</taxon>
        <taxon>Spiralia</taxon>
        <taxon>Lophotrochozoa</taxon>
        <taxon>Mollusca</taxon>
        <taxon>Bivalvia</taxon>
        <taxon>Autobranchia</taxon>
        <taxon>Pteriomorphia</taxon>
        <taxon>Mytilida</taxon>
        <taxon>Mytiloidea</taxon>
        <taxon>Mytilidae</taxon>
        <taxon>Mytilinae</taxon>
        <taxon>Mytilus</taxon>
    </lineage>
</organism>
<comment type="caution">
    <text evidence="4">The sequence shown here is derived from an EMBL/GenBank/DDBJ whole genome shotgun (WGS) entry which is preliminary data.</text>
</comment>
<feature type="domain" description="Serine aminopeptidase S33" evidence="3">
    <location>
        <begin position="166"/>
        <end position="375"/>
    </location>
</feature>
<evidence type="ECO:0000259" key="3">
    <source>
        <dbReference type="Pfam" id="PF12146"/>
    </source>
</evidence>
<keyword evidence="2" id="KW-1133">Transmembrane helix</keyword>
<reference evidence="4" key="1">
    <citation type="submission" date="2018-11" db="EMBL/GenBank/DDBJ databases">
        <authorList>
            <person name="Alioto T."/>
            <person name="Alioto T."/>
        </authorList>
    </citation>
    <scope>NUCLEOTIDE SEQUENCE</scope>
</reference>
<dbReference type="GO" id="GO:0034338">
    <property type="term" value="F:short-chain carboxylesterase activity"/>
    <property type="evidence" value="ECO:0007669"/>
    <property type="project" value="TreeGrafter"/>
</dbReference>
<name>A0A8B6DRW7_MYTGA</name>
<dbReference type="PANTHER" id="PTHR10794">
    <property type="entry name" value="ABHYDROLASE DOMAIN-CONTAINING PROTEIN"/>
    <property type="match status" value="1"/>
</dbReference>
<keyword evidence="5" id="KW-1185">Reference proteome</keyword>
<evidence type="ECO:0000313" key="4">
    <source>
        <dbReference type="EMBL" id="VDI23208.1"/>
    </source>
</evidence>
<dbReference type="InterPro" id="IPR029058">
    <property type="entry name" value="AB_hydrolase_fold"/>
</dbReference>
<dbReference type="GO" id="GO:0047372">
    <property type="term" value="F:monoacylglycerol lipase activity"/>
    <property type="evidence" value="ECO:0007669"/>
    <property type="project" value="TreeGrafter"/>
</dbReference>
<evidence type="ECO:0000313" key="5">
    <source>
        <dbReference type="Proteomes" id="UP000596742"/>
    </source>
</evidence>